<comment type="similarity">
    <text evidence="1">Belongs to the dUTPase family.</text>
</comment>
<dbReference type="InterPro" id="IPR036157">
    <property type="entry name" value="dUTPase-like_sf"/>
</dbReference>
<feature type="domain" description="dUTPase-like" evidence="6">
    <location>
        <begin position="12"/>
        <end position="121"/>
    </location>
</feature>
<dbReference type="Pfam" id="PF00692">
    <property type="entry name" value="dUTPase"/>
    <property type="match status" value="1"/>
</dbReference>
<evidence type="ECO:0000259" key="6">
    <source>
        <dbReference type="Pfam" id="PF00692"/>
    </source>
</evidence>
<dbReference type="PANTHER" id="PTHR11241">
    <property type="entry name" value="DEOXYURIDINE 5'-TRIPHOSPHATE NUCLEOTIDOHYDROLASE"/>
    <property type="match status" value="1"/>
</dbReference>
<dbReference type="GO" id="GO:0006226">
    <property type="term" value="P:dUMP biosynthetic process"/>
    <property type="evidence" value="ECO:0007669"/>
    <property type="project" value="InterPro"/>
</dbReference>
<dbReference type="EMBL" id="MFRC01000038">
    <property type="protein sequence ID" value="OGH89552.1"/>
    <property type="molecule type" value="Genomic_DNA"/>
</dbReference>
<dbReference type="NCBIfam" id="NF001862">
    <property type="entry name" value="PRK00601.1"/>
    <property type="match status" value="1"/>
</dbReference>
<dbReference type="InterPro" id="IPR033704">
    <property type="entry name" value="dUTPase_trimeric"/>
</dbReference>
<comment type="catalytic activity">
    <reaction evidence="5">
        <text>dUTP + H2O = dUMP + diphosphate + H(+)</text>
        <dbReference type="Rhea" id="RHEA:10248"/>
        <dbReference type="ChEBI" id="CHEBI:15377"/>
        <dbReference type="ChEBI" id="CHEBI:15378"/>
        <dbReference type="ChEBI" id="CHEBI:33019"/>
        <dbReference type="ChEBI" id="CHEBI:61555"/>
        <dbReference type="ChEBI" id="CHEBI:246422"/>
        <dbReference type="EC" id="3.6.1.23"/>
    </reaction>
</comment>
<dbReference type="PANTHER" id="PTHR11241:SF0">
    <property type="entry name" value="DEOXYURIDINE 5'-TRIPHOSPHATE NUCLEOTIDOHYDROLASE"/>
    <property type="match status" value="1"/>
</dbReference>
<dbReference type="NCBIfam" id="TIGR00576">
    <property type="entry name" value="dut"/>
    <property type="match status" value="1"/>
</dbReference>
<dbReference type="GO" id="GO:0004170">
    <property type="term" value="F:dUTP diphosphatase activity"/>
    <property type="evidence" value="ECO:0007669"/>
    <property type="project" value="UniProtKB-EC"/>
</dbReference>
<dbReference type="SUPFAM" id="SSF51283">
    <property type="entry name" value="dUTPase-like"/>
    <property type="match status" value="1"/>
</dbReference>
<sequence>MQIKIKRLDKSIPLPLYHTPGSAGFDLSARTQTIVEPKQIVRIPSGLIVGTPTGYVLTLAARSSLASKKGLMLANGIGTIDSDYCGPDDEILISVYNFTDQTVTVEKGERIAQGMFLKVEQGEW</sequence>
<gene>
    <name evidence="7" type="ORF">A2537_03355</name>
</gene>
<proteinExistence type="inferred from homology"/>
<keyword evidence="3" id="KW-0378">Hydrolase</keyword>
<dbReference type="Proteomes" id="UP000178490">
    <property type="component" value="Unassembled WGS sequence"/>
</dbReference>
<evidence type="ECO:0000256" key="3">
    <source>
        <dbReference type="ARBA" id="ARBA00022801"/>
    </source>
</evidence>
<evidence type="ECO:0000256" key="1">
    <source>
        <dbReference type="ARBA" id="ARBA00006581"/>
    </source>
</evidence>
<dbReference type="EC" id="3.6.1.23" evidence="2"/>
<evidence type="ECO:0000256" key="2">
    <source>
        <dbReference type="ARBA" id="ARBA00012379"/>
    </source>
</evidence>
<accession>A0A1F6P045</accession>
<dbReference type="GO" id="GO:0046081">
    <property type="term" value="P:dUTP catabolic process"/>
    <property type="evidence" value="ECO:0007669"/>
    <property type="project" value="InterPro"/>
</dbReference>
<organism evidence="7 8">
    <name type="scientific">Candidatus Magasanikbacteria bacterium RIFOXYD2_FULL_36_9</name>
    <dbReference type="NCBI Taxonomy" id="1798707"/>
    <lineage>
        <taxon>Bacteria</taxon>
        <taxon>Candidatus Magasanikiibacteriota</taxon>
    </lineage>
</organism>
<evidence type="ECO:0000313" key="8">
    <source>
        <dbReference type="Proteomes" id="UP000178490"/>
    </source>
</evidence>
<feature type="non-terminal residue" evidence="7">
    <location>
        <position position="124"/>
    </location>
</feature>
<dbReference type="InterPro" id="IPR008181">
    <property type="entry name" value="dUTPase"/>
</dbReference>
<dbReference type="AlphaFoldDB" id="A0A1F6P045"/>
<reference evidence="7 8" key="1">
    <citation type="journal article" date="2016" name="Nat. Commun.">
        <title>Thousands of microbial genomes shed light on interconnected biogeochemical processes in an aquifer system.</title>
        <authorList>
            <person name="Anantharaman K."/>
            <person name="Brown C.T."/>
            <person name="Hug L.A."/>
            <person name="Sharon I."/>
            <person name="Castelle C.J."/>
            <person name="Probst A.J."/>
            <person name="Thomas B.C."/>
            <person name="Singh A."/>
            <person name="Wilkins M.J."/>
            <person name="Karaoz U."/>
            <person name="Brodie E.L."/>
            <person name="Williams K.H."/>
            <person name="Hubbard S.S."/>
            <person name="Banfield J.F."/>
        </authorList>
    </citation>
    <scope>NUCLEOTIDE SEQUENCE [LARGE SCALE GENOMIC DNA]</scope>
</reference>
<comment type="caution">
    <text evidence="7">The sequence shown here is derived from an EMBL/GenBank/DDBJ whole genome shotgun (WGS) entry which is preliminary data.</text>
</comment>
<dbReference type="Gene3D" id="2.70.40.10">
    <property type="match status" value="1"/>
</dbReference>
<dbReference type="GO" id="GO:0000287">
    <property type="term" value="F:magnesium ion binding"/>
    <property type="evidence" value="ECO:0007669"/>
    <property type="project" value="InterPro"/>
</dbReference>
<name>A0A1F6P045_9BACT</name>
<evidence type="ECO:0000313" key="7">
    <source>
        <dbReference type="EMBL" id="OGH89552.1"/>
    </source>
</evidence>
<evidence type="ECO:0000256" key="5">
    <source>
        <dbReference type="ARBA" id="ARBA00047686"/>
    </source>
</evidence>
<evidence type="ECO:0000256" key="4">
    <source>
        <dbReference type="ARBA" id="ARBA00023080"/>
    </source>
</evidence>
<dbReference type="CDD" id="cd07557">
    <property type="entry name" value="trimeric_dUTPase"/>
    <property type="match status" value="1"/>
</dbReference>
<keyword evidence="4" id="KW-0546">Nucleotide metabolism</keyword>
<dbReference type="InterPro" id="IPR029054">
    <property type="entry name" value="dUTPase-like"/>
</dbReference>
<protein>
    <recommendedName>
        <fullName evidence="2">dUTP diphosphatase</fullName>
        <ecNumber evidence="2">3.6.1.23</ecNumber>
    </recommendedName>
</protein>